<protein>
    <submittedName>
        <fullName evidence="4">WD-40 repeat protein</fullName>
    </submittedName>
</protein>
<dbReference type="EMBL" id="ASPP01046523">
    <property type="protein sequence ID" value="ETN98498.1"/>
    <property type="molecule type" value="Genomic_DNA"/>
</dbReference>
<dbReference type="Proteomes" id="UP000023152">
    <property type="component" value="Unassembled WGS sequence"/>
</dbReference>
<dbReference type="GO" id="GO:1990234">
    <property type="term" value="C:transferase complex"/>
    <property type="evidence" value="ECO:0007669"/>
    <property type="project" value="UniProtKB-ARBA"/>
</dbReference>
<dbReference type="InterPro" id="IPR001680">
    <property type="entry name" value="WD40_rpt"/>
</dbReference>
<feature type="non-terminal residue" evidence="4">
    <location>
        <position position="207"/>
    </location>
</feature>
<name>X6LAE3_RETFI</name>
<dbReference type="InterPro" id="IPR020472">
    <property type="entry name" value="WD40_PAC1"/>
</dbReference>
<sequence>MFNTFQLSSKLINTFTGHGYIHNIDYTVFEDCQFICFGSYDKAVCVWDIDNNKQIKLFNGHSRPVSCVKFSLYHYNNNHQNVVCSSSWDKTICFWDFKHNMQLKIFNGHKKDIYGIEFSSFNGGRYLCSGSGDNTIHLWDVEISKSLHVFNGHKDHVHCVDISPLQSNANNKMNNIGVIGGNGYKICSGSLDKTIRIWDIETTKQSN</sequence>
<evidence type="ECO:0000313" key="5">
    <source>
        <dbReference type="Proteomes" id="UP000023152"/>
    </source>
</evidence>
<dbReference type="PROSITE" id="PS50082">
    <property type="entry name" value="WD_REPEATS_2"/>
    <property type="match status" value="2"/>
</dbReference>
<gene>
    <name evidence="4" type="ORF">RFI_38995</name>
</gene>
<dbReference type="PANTHER" id="PTHR22847">
    <property type="entry name" value="WD40 REPEAT PROTEIN"/>
    <property type="match status" value="1"/>
</dbReference>
<organism evidence="4 5">
    <name type="scientific">Reticulomyxa filosa</name>
    <dbReference type="NCBI Taxonomy" id="46433"/>
    <lineage>
        <taxon>Eukaryota</taxon>
        <taxon>Sar</taxon>
        <taxon>Rhizaria</taxon>
        <taxon>Retaria</taxon>
        <taxon>Foraminifera</taxon>
        <taxon>Monothalamids</taxon>
        <taxon>Reticulomyxidae</taxon>
        <taxon>Reticulomyxa</taxon>
    </lineage>
</organism>
<dbReference type="SMART" id="SM00320">
    <property type="entry name" value="WD40"/>
    <property type="match status" value="4"/>
</dbReference>
<evidence type="ECO:0000256" key="2">
    <source>
        <dbReference type="ARBA" id="ARBA00022737"/>
    </source>
</evidence>
<comment type="caution">
    <text evidence="4">The sequence shown here is derived from an EMBL/GenBank/DDBJ whole genome shotgun (WGS) entry which is preliminary data.</text>
</comment>
<dbReference type="InterPro" id="IPR036322">
    <property type="entry name" value="WD40_repeat_dom_sf"/>
</dbReference>
<dbReference type="PANTHER" id="PTHR22847:SF637">
    <property type="entry name" value="WD REPEAT DOMAIN 5B"/>
    <property type="match status" value="1"/>
</dbReference>
<dbReference type="PROSITE" id="PS00678">
    <property type="entry name" value="WD_REPEATS_1"/>
    <property type="match status" value="3"/>
</dbReference>
<dbReference type="AlphaFoldDB" id="X6LAE3"/>
<feature type="repeat" description="WD" evidence="3">
    <location>
        <begin position="182"/>
        <end position="207"/>
    </location>
</feature>
<dbReference type="InterPro" id="IPR019775">
    <property type="entry name" value="WD40_repeat_CS"/>
</dbReference>
<reference evidence="4 5" key="1">
    <citation type="journal article" date="2013" name="Curr. Biol.">
        <title>The Genome of the Foraminiferan Reticulomyxa filosa.</title>
        <authorList>
            <person name="Glockner G."/>
            <person name="Hulsmann N."/>
            <person name="Schleicher M."/>
            <person name="Noegel A.A."/>
            <person name="Eichinger L."/>
            <person name="Gallinger C."/>
            <person name="Pawlowski J."/>
            <person name="Sierra R."/>
            <person name="Euteneuer U."/>
            <person name="Pillet L."/>
            <person name="Moustafa A."/>
            <person name="Platzer M."/>
            <person name="Groth M."/>
            <person name="Szafranski K."/>
            <person name="Schliwa M."/>
        </authorList>
    </citation>
    <scope>NUCLEOTIDE SEQUENCE [LARGE SCALE GENOMIC DNA]</scope>
</reference>
<accession>X6LAE3</accession>
<keyword evidence="1 3" id="KW-0853">WD repeat</keyword>
<evidence type="ECO:0000313" key="4">
    <source>
        <dbReference type="EMBL" id="ETN98498.1"/>
    </source>
</evidence>
<dbReference type="Pfam" id="PF00400">
    <property type="entry name" value="WD40"/>
    <property type="match status" value="4"/>
</dbReference>
<dbReference type="PRINTS" id="PR00320">
    <property type="entry name" value="GPROTEINBRPT"/>
</dbReference>
<proteinExistence type="predicted"/>
<feature type="repeat" description="WD" evidence="3">
    <location>
        <begin position="106"/>
        <end position="149"/>
    </location>
</feature>
<dbReference type="SUPFAM" id="SSF50978">
    <property type="entry name" value="WD40 repeat-like"/>
    <property type="match status" value="1"/>
</dbReference>
<dbReference type="Gene3D" id="2.130.10.10">
    <property type="entry name" value="YVTN repeat-like/Quinoprotein amine dehydrogenase"/>
    <property type="match status" value="2"/>
</dbReference>
<keyword evidence="5" id="KW-1185">Reference proteome</keyword>
<dbReference type="OrthoDB" id="4869960at2759"/>
<evidence type="ECO:0000256" key="3">
    <source>
        <dbReference type="PROSITE-ProRule" id="PRU00221"/>
    </source>
</evidence>
<dbReference type="InterPro" id="IPR015943">
    <property type="entry name" value="WD40/YVTN_repeat-like_dom_sf"/>
</dbReference>
<evidence type="ECO:0000256" key="1">
    <source>
        <dbReference type="ARBA" id="ARBA00022574"/>
    </source>
</evidence>
<keyword evidence="2" id="KW-0677">Repeat</keyword>
<dbReference type="PROSITE" id="PS50294">
    <property type="entry name" value="WD_REPEATS_REGION"/>
    <property type="match status" value="2"/>
</dbReference>